<keyword evidence="4 6" id="KW-0472">Membrane</keyword>
<keyword evidence="3 6" id="KW-1133">Transmembrane helix</keyword>
<name>A0A6A6A3P2_9PLEO</name>
<dbReference type="InterPro" id="IPR049326">
    <property type="entry name" value="Rhodopsin_dom_fungi"/>
</dbReference>
<accession>A0A6A6A3P2</accession>
<dbReference type="GeneID" id="54403141"/>
<feature type="transmembrane region" description="Helical" evidence="6">
    <location>
        <begin position="103"/>
        <end position="124"/>
    </location>
</feature>
<keyword evidence="2 6" id="KW-0812">Transmembrane</keyword>
<sequence length="333" mass="37436">SISNDPSTLPTSGPSAMIGQPPANLRDYYIVKGLFRMVTLNDANPMMGYFLAVKPPSGYVHESRAPGILVGMLVVITAIVLPTATRLILRLRQNKMKFDEDDWAILAAVFLAVVFPTLQIVSLFKGGGGQHTWEITYEVMEYGNMTGYICKITFYQAVSVIKLSIALFVRRLADPLLLKWRWFCDVFIGSVVAYMLVALFWTIFACDTPRAQWSLYERGRLDSPPHCLNTKLQSQVLGGIHLAQGIMLASAPIFILWKVRMNRAKKMRLYIYWITGGITILGGLLRTIRPGGYKDVTWEFVEVLGWTCLDLVLGIITASLPILDGMFSDWWNK</sequence>
<evidence type="ECO:0000256" key="1">
    <source>
        <dbReference type="ARBA" id="ARBA00004141"/>
    </source>
</evidence>
<feature type="transmembrane region" description="Helical" evidence="6">
    <location>
        <begin position="182"/>
        <end position="204"/>
    </location>
</feature>
<evidence type="ECO:0000259" key="7">
    <source>
        <dbReference type="Pfam" id="PF20684"/>
    </source>
</evidence>
<dbReference type="Pfam" id="PF20684">
    <property type="entry name" value="Fung_rhodopsin"/>
    <property type="match status" value="1"/>
</dbReference>
<evidence type="ECO:0000256" key="5">
    <source>
        <dbReference type="ARBA" id="ARBA00038359"/>
    </source>
</evidence>
<dbReference type="InterPro" id="IPR052337">
    <property type="entry name" value="SAT4-like"/>
</dbReference>
<organism evidence="8 9">
    <name type="scientific">Dothidotthia symphoricarpi CBS 119687</name>
    <dbReference type="NCBI Taxonomy" id="1392245"/>
    <lineage>
        <taxon>Eukaryota</taxon>
        <taxon>Fungi</taxon>
        <taxon>Dikarya</taxon>
        <taxon>Ascomycota</taxon>
        <taxon>Pezizomycotina</taxon>
        <taxon>Dothideomycetes</taxon>
        <taxon>Pleosporomycetidae</taxon>
        <taxon>Pleosporales</taxon>
        <taxon>Dothidotthiaceae</taxon>
        <taxon>Dothidotthia</taxon>
    </lineage>
</organism>
<gene>
    <name evidence="8" type="ORF">P153DRAFT_250873</name>
</gene>
<comment type="subcellular location">
    <subcellularLocation>
        <location evidence="1">Membrane</location>
        <topology evidence="1">Multi-pass membrane protein</topology>
    </subcellularLocation>
</comment>
<feature type="non-terminal residue" evidence="8">
    <location>
        <position position="1"/>
    </location>
</feature>
<feature type="transmembrane region" description="Helical" evidence="6">
    <location>
        <begin position="152"/>
        <end position="170"/>
    </location>
</feature>
<evidence type="ECO:0000256" key="2">
    <source>
        <dbReference type="ARBA" id="ARBA00022692"/>
    </source>
</evidence>
<dbReference type="Proteomes" id="UP000799771">
    <property type="component" value="Unassembled WGS sequence"/>
</dbReference>
<dbReference type="RefSeq" id="XP_033519919.1">
    <property type="nucleotide sequence ID" value="XM_033662709.1"/>
</dbReference>
<feature type="transmembrane region" description="Helical" evidence="6">
    <location>
        <begin position="68"/>
        <end position="91"/>
    </location>
</feature>
<comment type="similarity">
    <text evidence="5">Belongs to the SAT4 family.</text>
</comment>
<evidence type="ECO:0000256" key="4">
    <source>
        <dbReference type="ARBA" id="ARBA00023136"/>
    </source>
</evidence>
<feature type="non-terminal residue" evidence="8">
    <location>
        <position position="333"/>
    </location>
</feature>
<feature type="transmembrane region" description="Helical" evidence="6">
    <location>
        <begin position="269"/>
        <end position="288"/>
    </location>
</feature>
<feature type="transmembrane region" description="Helical" evidence="6">
    <location>
        <begin position="238"/>
        <end position="257"/>
    </location>
</feature>
<dbReference type="OrthoDB" id="5429740at2759"/>
<dbReference type="GO" id="GO:0016020">
    <property type="term" value="C:membrane"/>
    <property type="evidence" value="ECO:0007669"/>
    <property type="project" value="UniProtKB-SubCell"/>
</dbReference>
<feature type="transmembrane region" description="Helical" evidence="6">
    <location>
        <begin position="303"/>
        <end position="323"/>
    </location>
</feature>
<feature type="domain" description="Rhodopsin" evidence="7">
    <location>
        <begin position="86"/>
        <end position="327"/>
    </location>
</feature>
<evidence type="ECO:0000313" key="8">
    <source>
        <dbReference type="EMBL" id="KAF2125527.1"/>
    </source>
</evidence>
<dbReference type="EMBL" id="ML977516">
    <property type="protein sequence ID" value="KAF2125527.1"/>
    <property type="molecule type" value="Genomic_DNA"/>
</dbReference>
<keyword evidence="9" id="KW-1185">Reference proteome</keyword>
<proteinExistence type="inferred from homology"/>
<dbReference type="AlphaFoldDB" id="A0A6A6A3P2"/>
<evidence type="ECO:0000256" key="3">
    <source>
        <dbReference type="ARBA" id="ARBA00022989"/>
    </source>
</evidence>
<dbReference type="PANTHER" id="PTHR33048">
    <property type="entry name" value="PTH11-LIKE INTEGRAL MEMBRANE PROTEIN (AFU_ORTHOLOGUE AFUA_5G11245)"/>
    <property type="match status" value="1"/>
</dbReference>
<evidence type="ECO:0000313" key="9">
    <source>
        <dbReference type="Proteomes" id="UP000799771"/>
    </source>
</evidence>
<dbReference type="PANTHER" id="PTHR33048:SF129">
    <property type="entry name" value="INTEGRAL MEMBRANE PROTEIN-RELATED"/>
    <property type="match status" value="1"/>
</dbReference>
<evidence type="ECO:0000256" key="6">
    <source>
        <dbReference type="SAM" id="Phobius"/>
    </source>
</evidence>
<protein>
    <recommendedName>
        <fullName evidence="7">Rhodopsin domain-containing protein</fullName>
    </recommendedName>
</protein>
<reference evidence="8" key="1">
    <citation type="journal article" date="2020" name="Stud. Mycol.">
        <title>101 Dothideomycetes genomes: a test case for predicting lifestyles and emergence of pathogens.</title>
        <authorList>
            <person name="Haridas S."/>
            <person name="Albert R."/>
            <person name="Binder M."/>
            <person name="Bloem J."/>
            <person name="Labutti K."/>
            <person name="Salamov A."/>
            <person name="Andreopoulos B."/>
            <person name="Baker S."/>
            <person name="Barry K."/>
            <person name="Bills G."/>
            <person name="Bluhm B."/>
            <person name="Cannon C."/>
            <person name="Castanera R."/>
            <person name="Culley D."/>
            <person name="Daum C."/>
            <person name="Ezra D."/>
            <person name="Gonzalez J."/>
            <person name="Henrissat B."/>
            <person name="Kuo A."/>
            <person name="Liang C."/>
            <person name="Lipzen A."/>
            <person name="Lutzoni F."/>
            <person name="Magnuson J."/>
            <person name="Mondo S."/>
            <person name="Nolan M."/>
            <person name="Ohm R."/>
            <person name="Pangilinan J."/>
            <person name="Park H.-J."/>
            <person name="Ramirez L."/>
            <person name="Alfaro M."/>
            <person name="Sun H."/>
            <person name="Tritt A."/>
            <person name="Yoshinaga Y."/>
            <person name="Zwiers L.-H."/>
            <person name="Turgeon B."/>
            <person name="Goodwin S."/>
            <person name="Spatafora J."/>
            <person name="Crous P."/>
            <person name="Grigoriev I."/>
        </authorList>
    </citation>
    <scope>NUCLEOTIDE SEQUENCE</scope>
    <source>
        <strain evidence="8">CBS 119687</strain>
    </source>
</reference>